<dbReference type="RefSeq" id="WP_209902118.1">
    <property type="nucleotide sequence ID" value="NZ_BAAAJW010000003.1"/>
</dbReference>
<keyword evidence="3" id="KW-1185">Reference proteome</keyword>
<dbReference type="Gene3D" id="3.10.620.30">
    <property type="match status" value="1"/>
</dbReference>
<accession>A0ABS4X1K6</accession>
<evidence type="ECO:0000313" key="2">
    <source>
        <dbReference type="EMBL" id="MBP2382335.1"/>
    </source>
</evidence>
<sequence>MTNEAQRVEIYETVRNLPYDTAAAHDAASLRERGRGNCVAKADLLAEELSDVGIECRLVSWEYELPVLVAVQHDLSVDSDVHTAVQVLLGGQWLLVDATHDPALAALGLTVGHWDGASATEPAYRAVGSIFPHGHDGLSQELDEALDRIGQQVEAADPDLIARYQHDLNQLFERARSRAMSEGTTPAGR</sequence>
<feature type="domain" description="Transglutaminase-like" evidence="1">
    <location>
        <begin position="30"/>
        <end position="100"/>
    </location>
</feature>
<evidence type="ECO:0000313" key="3">
    <source>
        <dbReference type="Proteomes" id="UP001519290"/>
    </source>
</evidence>
<dbReference type="EMBL" id="JAGIOD010000001">
    <property type="protein sequence ID" value="MBP2382335.1"/>
    <property type="molecule type" value="Genomic_DNA"/>
</dbReference>
<proteinExistence type="predicted"/>
<evidence type="ECO:0000259" key="1">
    <source>
        <dbReference type="SMART" id="SM00460"/>
    </source>
</evidence>
<gene>
    <name evidence="2" type="ORF">JOF43_002292</name>
</gene>
<dbReference type="InterPro" id="IPR038765">
    <property type="entry name" value="Papain-like_cys_pep_sf"/>
</dbReference>
<dbReference type="SMART" id="SM00460">
    <property type="entry name" value="TGc"/>
    <property type="match status" value="1"/>
</dbReference>
<protein>
    <submittedName>
        <fullName evidence="2">Transglutaminase-like putative cysteine protease</fullName>
    </submittedName>
</protein>
<dbReference type="Proteomes" id="UP001519290">
    <property type="component" value="Unassembled WGS sequence"/>
</dbReference>
<dbReference type="SUPFAM" id="SSF54001">
    <property type="entry name" value="Cysteine proteinases"/>
    <property type="match status" value="1"/>
</dbReference>
<name>A0ABS4X1K6_9MICO</name>
<comment type="caution">
    <text evidence="2">The sequence shown here is derived from an EMBL/GenBank/DDBJ whole genome shotgun (WGS) entry which is preliminary data.</text>
</comment>
<dbReference type="InterPro" id="IPR002931">
    <property type="entry name" value="Transglutaminase-like"/>
</dbReference>
<dbReference type="Pfam" id="PF01841">
    <property type="entry name" value="Transglut_core"/>
    <property type="match status" value="1"/>
</dbReference>
<reference evidence="2 3" key="1">
    <citation type="submission" date="2021-03" db="EMBL/GenBank/DDBJ databases">
        <title>Sequencing the genomes of 1000 actinobacteria strains.</title>
        <authorList>
            <person name="Klenk H.-P."/>
        </authorList>
    </citation>
    <scope>NUCLEOTIDE SEQUENCE [LARGE SCALE GENOMIC DNA]</scope>
    <source>
        <strain evidence="2 3">DSM 14566</strain>
    </source>
</reference>
<organism evidence="2 3">
    <name type="scientific">Brachybacterium sacelli</name>
    <dbReference type="NCBI Taxonomy" id="173364"/>
    <lineage>
        <taxon>Bacteria</taxon>
        <taxon>Bacillati</taxon>
        <taxon>Actinomycetota</taxon>
        <taxon>Actinomycetes</taxon>
        <taxon>Micrococcales</taxon>
        <taxon>Dermabacteraceae</taxon>
        <taxon>Brachybacterium</taxon>
    </lineage>
</organism>